<dbReference type="PANTHER" id="PTHR32410">
    <property type="entry name" value="CYSTEINE/HISTIDINE-RICH C1 DOMAIN FAMILY PROTEIN"/>
    <property type="match status" value="1"/>
</dbReference>
<dbReference type="GeneID" id="104708996"/>
<sequence>MDHLDHADHSYRLLCPNERYEKEKDGKVITISGRIHHIMNSSYFISEAEEEKCDPNLHSLLCKNRKESSEVYATYRCCACGQKLLGETYYVCSYCDLNYHNECVESPSVFHSSDHPKHPLQLVSIPGMFFFEHDKRCFSCRHRHCELFYYCSICDFSLHPVCARSPTSLTVDSPKRHKHTLHYFPRNSGLVCDVCALVDGSDYSYVCLLCDFFVHKRCLDLPYVIKVSRHDHRLAFTPTLPYKEPTKTTDCGVCHATINENYGGYSCTREGCVYALHSRCAMQSDVCDRKELEGEPEEVYEDTKMFEEKGDGVIQHRSHPLHLLRLENISHHESKPCQACRLPSNYCGHGHGDVYRCLQCDDFILHKSCAYLPRVVQFMLHVHPLTLELSYTTTGFRCVKCHRYSSGFAFVCHLRGWCEYYWVVDTLCASICEPFHHHSHSHPLFVTCGEHETKTCSICQSSEEQPLNCVKCYFVLCFRCATLPHKARYEHDEHLLTFSYQEDASDELYGCEICEEDINPKNGLYVCNECGVTLHIECLLGRDPYVTPGSYWTGVLFNTHSTRPICKTCKRRCPYKIKINSSSTGGPYCSVDCLETDHRVGRGFFI</sequence>
<evidence type="ECO:0000313" key="7">
    <source>
        <dbReference type="RefSeq" id="XP_010423957.1"/>
    </source>
</evidence>
<evidence type="ECO:0000256" key="3">
    <source>
        <dbReference type="ARBA" id="ARBA00022771"/>
    </source>
</evidence>
<feature type="domain" description="Zinc finger PHD-type" evidence="5">
    <location>
        <begin position="191"/>
        <end position="255"/>
    </location>
</feature>
<proteinExistence type="predicted"/>
<keyword evidence="2" id="KW-0677">Repeat</keyword>
<accession>A0ABM0TC19</accession>
<dbReference type="Pfam" id="PF03107">
    <property type="entry name" value="C1_2"/>
    <property type="match status" value="5"/>
</dbReference>
<evidence type="ECO:0000256" key="4">
    <source>
        <dbReference type="ARBA" id="ARBA00022833"/>
    </source>
</evidence>
<keyword evidence="4" id="KW-0862">Zinc</keyword>
<keyword evidence="1" id="KW-0479">Metal-binding</keyword>
<reference evidence="6" key="1">
    <citation type="journal article" date="2014" name="Nat. Commun.">
        <title>The emerging biofuel crop Camelina sativa retains a highly undifferentiated hexaploid genome structure.</title>
        <authorList>
            <person name="Kagale S."/>
            <person name="Koh C."/>
            <person name="Nixon J."/>
            <person name="Bollina V."/>
            <person name="Clarke W.E."/>
            <person name="Tuteja R."/>
            <person name="Spillane C."/>
            <person name="Robinson S.J."/>
            <person name="Links M.G."/>
            <person name="Clarke C."/>
            <person name="Higgins E.E."/>
            <person name="Huebert T."/>
            <person name="Sharpe A.G."/>
            <person name="Parkin I.A."/>
        </authorList>
    </citation>
    <scope>NUCLEOTIDE SEQUENCE [LARGE SCALE GENOMIC DNA]</scope>
    <source>
        <strain evidence="6">cv. DH55</strain>
    </source>
</reference>
<evidence type="ECO:0000259" key="5">
    <source>
        <dbReference type="SMART" id="SM00249"/>
    </source>
</evidence>
<evidence type="ECO:0000313" key="6">
    <source>
        <dbReference type="Proteomes" id="UP000694864"/>
    </source>
</evidence>
<feature type="domain" description="Zinc finger PHD-type" evidence="5">
    <location>
        <begin position="336"/>
        <end position="402"/>
    </location>
</feature>
<dbReference type="SUPFAM" id="SSF57889">
    <property type="entry name" value="Cysteine-rich domain"/>
    <property type="match status" value="4"/>
</dbReference>
<dbReference type="Proteomes" id="UP000694864">
    <property type="component" value="Chromosome 8"/>
</dbReference>
<dbReference type="PANTHER" id="PTHR32410:SF209">
    <property type="entry name" value="CYSTEINE_HISTIDINE-RICH C1 DOMAIN FAMILY PROTEIN"/>
    <property type="match status" value="1"/>
</dbReference>
<dbReference type="SMART" id="SM00249">
    <property type="entry name" value="PHD"/>
    <property type="match status" value="4"/>
</dbReference>
<keyword evidence="6" id="KW-1185">Reference proteome</keyword>
<dbReference type="InterPro" id="IPR046349">
    <property type="entry name" value="C1-like_sf"/>
</dbReference>
<feature type="domain" description="Zinc finger PHD-type" evidence="5">
    <location>
        <begin position="76"/>
        <end position="141"/>
    </location>
</feature>
<protein>
    <submittedName>
        <fullName evidence="7">Uncharacterized protein LOC104708996</fullName>
    </submittedName>
</protein>
<dbReference type="InterPro" id="IPR004146">
    <property type="entry name" value="DC1"/>
</dbReference>
<feature type="domain" description="Zinc finger PHD-type" evidence="5">
    <location>
        <begin position="510"/>
        <end position="570"/>
    </location>
</feature>
<keyword evidence="3" id="KW-0863">Zinc-finger</keyword>
<organism evidence="6 7">
    <name type="scientific">Camelina sativa</name>
    <name type="common">False flax</name>
    <name type="synonym">Myagrum sativum</name>
    <dbReference type="NCBI Taxonomy" id="90675"/>
    <lineage>
        <taxon>Eukaryota</taxon>
        <taxon>Viridiplantae</taxon>
        <taxon>Streptophyta</taxon>
        <taxon>Embryophyta</taxon>
        <taxon>Tracheophyta</taxon>
        <taxon>Spermatophyta</taxon>
        <taxon>Magnoliopsida</taxon>
        <taxon>eudicotyledons</taxon>
        <taxon>Gunneridae</taxon>
        <taxon>Pentapetalae</taxon>
        <taxon>rosids</taxon>
        <taxon>malvids</taxon>
        <taxon>Brassicales</taxon>
        <taxon>Brassicaceae</taxon>
        <taxon>Camelineae</taxon>
        <taxon>Camelina</taxon>
    </lineage>
</organism>
<dbReference type="RefSeq" id="XP_010423957.1">
    <property type="nucleotide sequence ID" value="XM_010425655.1"/>
</dbReference>
<dbReference type="InterPro" id="IPR053192">
    <property type="entry name" value="Vacuole_Formation_Reg"/>
</dbReference>
<evidence type="ECO:0000256" key="2">
    <source>
        <dbReference type="ARBA" id="ARBA00022737"/>
    </source>
</evidence>
<dbReference type="Pfam" id="PF22926">
    <property type="entry name" value="C1-like_CT"/>
    <property type="match status" value="1"/>
</dbReference>
<name>A0ABM0TC19_CAMSA</name>
<gene>
    <name evidence="7" type="primary">LOC104708996</name>
</gene>
<reference evidence="7" key="2">
    <citation type="submission" date="2025-08" db="UniProtKB">
        <authorList>
            <consortium name="RefSeq"/>
        </authorList>
    </citation>
    <scope>IDENTIFICATION</scope>
    <source>
        <tissue evidence="7">Leaf</tissue>
    </source>
</reference>
<dbReference type="InterPro" id="IPR054483">
    <property type="entry name" value="DC1-like_CT"/>
</dbReference>
<dbReference type="InterPro" id="IPR001965">
    <property type="entry name" value="Znf_PHD"/>
</dbReference>
<evidence type="ECO:0000256" key="1">
    <source>
        <dbReference type="ARBA" id="ARBA00022723"/>
    </source>
</evidence>